<dbReference type="PANTHER" id="PTHR24012">
    <property type="entry name" value="RNA BINDING PROTEIN"/>
    <property type="match status" value="1"/>
</dbReference>
<evidence type="ECO:0000259" key="5">
    <source>
        <dbReference type="PROSITE" id="PS50102"/>
    </source>
</evidence>
<dbReference type="OMA" id="IYCTGVP"/>
<accession>U1GHC6</accession>
<feature type="compositionally biased region" description="Polar residues" evidence="4">
    <location>
        <begin position="521"/>
        <end position="535"/>
    </location>
</feature>
<feature type="region of interest" description="Disordered" evidence="4">
    <location>
        <begin position="1"/>
        <end position="27"/>
    </location>
</feature>
<dbReference type="HOGENOM" id="CLU_031131_0_0_1"/>
<feature type="domain" description="RRM" evidence="5">
    <location>
        <begin position="286"/>
        <end position="385"/>
    </location>
</feature>
<name>U1GHC6_ENDPU</name>
<dbReference type="InterPro" id="IPR000504">
    <property type="entry name" value="RRM_dom"/>
</dbReference>
<evidence type="ECO:0000256" key="1">
    <source>
        <dbReference type="ARBA" id="ARBA00022737"/>
    </source>
</evidence>
<gene>
    <name evidence="6" type="ORF">EPUS_00512</name>
</gene>
<dbReference type="PROSITE" id="PS50102">
    <property type="entry name" value="RRM"/>
    <property type="match status" value="1"/>
</dbReference>
<dbReference type="InterPro" id="IPR035979">
    <property type="entry name" value="RBD_domain_sf"/>
</dbReference>
<dbReference type="OrthoDB" id="271725at2759"/>
<dbReference type="Gene3D" id="3.30.70.330">
    <property type="match status" value="2"/>
</dbReference>
<proteinExistence type="predicted"/>
<keyword evidence="2 3" id="KW-0694">RNA-binding</keyword>
<dbReference type="Proteomes" id="UP000019373">
    <property type="component" value="Unassembled WGS sequence"/>
</dbReference>
<feature type="region of interest" description="Disordered" evidence="4">
    <location>
        <begin position="597"/>
        <end position="633"/>
    </location>
</feature>
<reference evidence="7" key="1">
    <citation type="journal article" date="2014" name="BMC Genomics">
        <title>Genome characteristics reveal the impact of lichenization on lichen-forming fungus Endocarpon pusillum Hedwig (Verrucariales, Ascomycota).</title>
        <authorList>
            <person name="Wang Y.-Y."/>
            <person name="Liu B."/>
            <person name="Zhang X.-Y."/>
            <person name="Zhou Q.-M."/>
            <person name="Zhang T."/>
            <person name="Li H."/>
            <person name="Yu Y.-F."/>
            <person name="Zhang X.-L."/>
            <person name="Hao X.-Y."/>
            <person name="Wang M."/>
            <person name="Wang L."/>
            <person name="Wei J.-C."/>
        </authorList>
    </citation>
    <scope>NUCLEOTIDE SEQUENCE [LARGE SCALE GENOMIC DNA]</scope>
    <source>
        <strain evidence="7">Z07020 / HMAS-L-300199</strain>
    </source>
</reference>
<evidence type="ECO:0000256" key="3">
    <source>
        <dbReference type="PROSITE-ProRule" id="PRU00176"/>
    </source>
</evidence>
<dbReference type="Pfam" id="PF00076">
    <property type="entry name" value="RRM_1"/>
    <property type="match status" value="2"/>
</dbReference>
<organism evidence="6 7">
    <name type="scientific">Endocarpon pusillum (strain Z07020 / HMAS-L-300199)</name>
    <name type="common">Lichen-forming fungus</name>
    <dbReference type="NCBI Taxonomy" id="1263415"/>
    <lineage>
        <taxon>Eukaryota</taxon>
        <taxon>Fungi</taxon>
        <taxon>Dikarya</taxon>
        <taxon>Ascomycota</taxon>
        <taxon>Pezizomycotina</taxon>
        <taxon>Eurotiomycetes</taxon>
        <taxon>Chaetothyriomycetidae</taxon>
        <taxon>Verrucariales</taxon>
        <taxon>Verrucariaceae</taxon>
        <taxon>Endocarpon</taxon>
    </lineage>
</organism>
<evidence type="ECO:0000256" key="2">
    <source>
        <dbReference type="ARBA" id="ARBA00022884"/>
    </source>
</evidence>
<dbReference type="SMART" id="SM00360">
    <property type="entry name" value="RRM"/>
    <property type="match status" value="2"/>
</dbReference>
<dbReference type="GO" id="GO:0003723">
    <property type="term" value="F:RNA binding"/>
    <property type="evidence" value="ECO:0007669"/>
    <property type="project" value="UniProtKB-UniRule"/>
</dbReference>
<evidence type="ECO:0000313" key="6">
    <source>
        <dbReference type="EMBL" id="ERF71523.1"/>
    </source>
</evidence>
<evidence type="ECO:0000256" key="4">
    <source>
        <dbReference type="SAM" id="MobiDB-lite"/>
    </source>
</evidence>
<keyword evidence="1" id="KW-0677">Repeat</keyword>
<evidence type="ECO:0000313" key="7">
    <source>
        <dbReference type="Proteomes" id="UP000019373"/>
    </source>
</evidence>
<sequence>MTNVDPLPTEKPSSVQPGSMYPGHAPYQRFHYPAPGYNNIGSQGKYATHYGGTQLADALTGLSVSGQSHMAPAPAPAPGVRPGQSNMDINSLARAHAYGNNPLMVLPSGQTIPLQSIYGHGATSAADQPSQLQYVPTGMFPNFVSNTNMIAPSMPAYGWPYGLQNDVPSLDANRRGSWSSHDENAPATPGMTVNAAQEYYANTASLDRGSTVSFPYATPSPPSIVQPYVAGPMQPMKCADNKNYESVNLDILTQQPPAIPRAVPALWTNQEDLSLAKCLQNPEGITNIYIRGFLPDVTDQDVHDYAARFGDIESCKAIVDMDTGKCKGYLTPIVFLAALTFARFGFVKYYSPASAENCIRGFFHLGYQASYAQKSRNSRLKDLEDRSSANIYCTGVPIKWNEADLAHHFKPYHAISTKICREPDTGICKEVGFARFENRDVAEQVIKDFHNVTNEVDGVKLCLRFADTKAQKQLKQTSQEKRNWRAHEYKYSVEHTPSPDMPRFSQVNGISPASHLTYQSPAGGSTTFTPATSVSPPELAGSNKVMGNVKSTAWPIQGGLASINSTPIYHPPHRINTARNAFTDHLPIKTNMQVVQPVEPTNKSKTPSPQKPTGNVENISPARTQNENPVVMA</sequence>
<dbReference type="InterPro" id="IPR012677">
    <property type="entry name" value="Nucleotide-bd_a/b_plait_sf"/>
</dbReference>
<protein>
    <recommendedName>
        <fullName evidence="5">RRM domain-containing protein</fullName>
    </recommendedName>
</protein>
<dbReference type="RefSeq" id="XP_007802732.1">
    <property type="nucleotide sequence ID" value="XM_007804541.1"/>
</dbReference>
<dbReference type="EMBL" id="KE721204">
    <property type="protein sequence ID" value="ERF71523.1"/>
    <property type="molecule type" value="Genomic_DNA"/>
</dbReference>
<feature type="region of interest" description="Disordered" evidence="4">
    <location>
        <begin position="521"/>
        <end position="540"/>
    </location>
</feature>
<dbReference type="AlphaFoldDB" id="U1GHC6"/>
<dbReference type="GeneID" id="19235573"/>
<keyword evidence="7" id="KW-1185">Reference proteome</keyword>
<dbReference type="eggNOG" id="KOG4733">
    <property type="taxonomic scope" value="Eukaryota"/>
</dbReference>
<dbReference type="SUPFAM" id="SSF54928">
    <property type="entry name" value="RNA-binding domain, RBD"/>
    <property type="match status" value="2"/>
</dbReference>